<comment type="catalytic activity">
    <reaction evidence="6">
        <text>GTP + H2O = GDP + phosphate + H(+)</text>
        <dbReference type="Rhea" id="RHEA:19669"/>
        <dbReference type="ChEBI" id="CHEBI:15377"/>
        <dbReference type="ChEBI" id="CHEBI:15378"/>
        <dbReference type="ChEBI" id="CHEBI:37565"/>
        <dbReference type="ChEBI" id="CHEBI:43474"/>
        <dbReference type="ChEBI" id="CHEBI:58189"/>
    </reaction>
    <physiologicalReaction direction="left-to-right" evidence="6">
        <dbReference type="Rhea" id="RHEA:19670"/>
    </physiologicalReaction>
</comment>
<dbReference type="SMART" id="SM00833">
    <property type="entry name" value="CobW_C"/>
    <property type="match status" value="1"/>
</dbReference>
<keyword evidence="3" id="KW-0143">Chaperone</keyword>
<keyword evidence="2" id="KW-0378">Hydrolase</keyword>
<gene>
    <name evidence="8" type="primary">zigA</name>
    <name evidence="8" type="ORF">OC940_00895</name>
</gene>
<dbReference type="AlphaFoldDB" id="A0A9X2XCB6"/>
<dbReference type="Proteomes" id="UP001139955">
    <property type="component" value="Unassembled WGS sequence"/>
</dbReference>
<evidence type="ECO:0000259" key="7">
    <source>
        <dbReference type="SMART" id="SM00833"/>
    </source>
</evidence>
<dbReference type="RefSeq" id="WP_262146244.1">
    <property type="nucleotide sequence ID" value="NZ_JAOSKY010000001.1"/>
</dbReference>
<dbReference type="InterPro" id="IPR051927">
    <property type="entry name" value="Zn_Chap_cDPG_Synth"/>
</dbReference>
<reference evidence="8" key="1">
    <citation type="submission" date="2022-09" db="EMBL/GenBank/DDBJ databases">
        <authorList>
            <person name="Cesa-Luna C."/>
            <person name="Girard L."/>
            <person name="Lood C."/>
            <person name="Hofte M."/>
            <person name="De Mot R."/>
        </authorList>
    </citation>
    <scope>NUCLEOTIDE SEQUENCE</scope>
    <source>
        <strain evidence="8">B1M3-32</strain>
    </source>
</reference>
<dbReference type="GO" id="GO:0000166">
    <property type="term" value="F:nucleotide binding"/>
    <property type="evidence" value="ECO:0007669"/>
    <property type="project" value="UniProtKB-KW"/>
</dbReference>
<dbReference type="InterPro" id="IPR027417">
    <property type="entry name" value="P-loop_NTPase"/>
</dbReference>
<evidence type="ECO:0000256" key="5">
    <source>
        <dbReference type="ARBA" id="ARBA00045658"/>
    </source>
</evidence>
<proteinExistence type="inferred from homology"/>
<dbReference type="InterPro" id="IPR011629">
    <property type="entry name" value="CobW-like_C"/>
</dbReference>
<evidence type="ECO:0000313" key="9">
    <source>
        <dbReference type="Proteomes" id="UP001139955"/>
    </source>
</evidence>
<evidence type="ECO:0000256" key="2">
    <source>
        <dbReference type="ARBA" id="ARBA00022801"/>
    </source>
</evidence>
<sequence length="401" mass="45163">MSYPLPVTVLSGFLGAGKSTLLNYVLRNRDALRVAVIVNDMSEINIDGSEVQRDVSLNRAEEKLVEMSNGCICCTLREDLLEEVSKLARDGRFDYLLIESTGISEPLPVAETFTFRDEQGQSLADVARLDTMVTVVDGMNFLQDYSAAQSLASRGETLGEEDERSITDLLIEQIEFADVLLISKIDLISQRDREELTAILKRLNAQAEIIPMVMGEVPLEKILNTGRFDFEKAAQAPGWLQELRGEHVPETEEYGIASGAYRARRPFHPERFFNFIDRPWPNGRLLRSKGFFWLASKPSDAGSWSQAGGLMRYGFAGRWWRYVPKDHWPQDQESTAAIMQNWTASVGDCRQELVFIGQNIDFEQLTSELDACLLTDEEMAIGTEGWRSLVDPFGPWSEEAA</sequence>
<dbReference type="EMBL" id="JAOSKY010000001">
    <property type="protein sequence ID" value="MCU7246351.1"/>
    <property type="molecule type" value="Genomic_DNA"/>
</dbReference>
<evidence type="ECO:0000256" key="6">
    <source>
        <dbReference type="ARBA" id="ARBA00049117"/>
    </source>
</evidence>
<dbReference type="Pfam" id="PF02492">
    <property type="entry name" value="cobW"/>
    <property type="match status" value="1"/>
</dbReference>
<dbReference type="PANTHER" id="PTHR43603:SF1">
    <property type="entry name" value="ZINC-REGULATED GTPASE METALLOPROTEIN ACTIVATOR 1"/>
    <property type="match status" value="1"/>
</dbReference>
<organism evidence="8 9">
    <name type="scientific">Pseudomonas koreensis</name>
    <dbReference type="NCBI Taxonomy" id="198620"/>
    <lineage>
        <taxon>Bacteria</taxon>
        <taxon>Pseudomonadati</taxon>
        <taxon>Pseudomonadota</taxon>
        <taxon>Gammaproteobacteria</taxon>
        <taxon>Pseudomonadales</taxon>
        <taxon>Pseudomonadaceae</taxon>
        <taxon>Pseudomonas</taxon>
    </lineage>
</organism>
<accession>A0A9X2XCB6</accession>
<keyword evidence="9" id="KW-1185">Reference proteome</keyword>
<reference evidence="8" key="2">
    <citation type="journal article" date="2023" name="mSystems">
        <title>Charting the Lipopeptidome of Nonpathogenic Pseudomonas.</title>
        <authorList>
            <person name="Cesa-Luna C."/>
            <person name="Geudens N."/>
            <person name="Girard L."/>
            <person name="De Roo V."/>
            <person name="Maklad H.R."/>
            <person name="Martins J.C."/>
            <person name="Hofte M."/>
            <person name="De Mot R."/>
        </authorList>
    </citation>
    <scope>NUCLEOTIDE SEQUENCE</scope>
    <source>
        <strain evidence="8">B1M3-32</strain>
    </source>
</reference>
<feature type="domain" description="CobW C-terminal" evidence="7">
    <location>
        <begin position="256"/>
        <end position="373"/>
    </location>
</feature>
<name>A0A9X2XCB6_9PSED</name>
<dbReference type="SUPFAM" id="SSF52540">
    <property type="entry name" value="P-loop containing nucleoside triphosphate hydrolases"/>
    <property type="match status" value="1"/>
</dbReference>
<protein>
    <submittedName>
        <fullName evidence="8">Zinc metallochaperone GTPase ZigA</fullName>
    </submittedName>
</protein>
<dbReference type="InterPro" id="IPR003495">
    <property type="entry name" value="CobW/HypB/UreG_nucleotide-bd"/>
</dbReference>
<evidence type="ECO:0000256" key="3">
    <source>
        <dbReference type="ARBA" id="ARBA00023186"/>
    </source>
</evidence>
<dbReference type="CDD" id="cd03112">
    <property type="entry name" value="CobW-like"/>
    <property type="match status" value="1"/>
</dbReference>
<dbReference type="InterPro" id="IPR036627">
    <property type="entry name" value="CobW-likC_sf"/>
</dbReference>
<comment type="function">
    <text evidence="5">Zinc chaperone that directly transfers zinc cofactor to target proteins, thereby activating them. Zinc is transferred from the CXCC motif in the GTPase domain to the zinc binding site in target proteins in a process requiring GTP hydrolysis.</text>
</comment>
<dbReference type="Gene3D" id="3.30.1220.10">
    <property type="entry name" value="CobW-like, C-terminal domain"/>
    <property type="match status" value="1"/>
</dbReference>
<dbReference type="GO" id="GO:0016787">
    <property type="term" value="F:hydrolase activity"/>
    <property type="evidence" value="ECO:0007669"/>
    <property type="project" value="UniProtKB-KW"/>
</dbReference>
<dbReference type="NCBIfam" id="NF038288">
    <property type="entry name" value="chaper_GTP_ZigA"/>
    <property type="match status" value="1"/>
</dbReference>
<dbReference type="Pfam" id="PF07683">
    <property type="entry name" value="CobW_C"/>
    <property type="match status" value="1"/>
</dbReference>
<comment type="caution">
    <text evidence="8">The sequence shown here is derived from an EMBL/GenBank/DDBJ whole genome shotgun (WGS) entry which is preliminary data.</text>
</comment>
<evidence type="ECO:0000313" key="8">
    <source>
        <dbReference type="EMBL" id="MCU7246351.1"/>
    </source>
</evidence>
<dbReference type="InterPro" id="IPR047920">
    <property type="entry name" value="ZigA-like"/>
</dbReference>
<dbReference type="Gene3D" id="3.40.50.300">
    <property type="entry name" value="P-loop containing nucleotide triphosphate hydrolases"/>
    <property type="match status" value="1"/>
</dbReference>
<dbReference type="PANTHER" id="PTHR43603">
    <property type="entry name" value="COBW DOMAIN-CONTAINING PROTEIN DDB_G0274527"/>
    <property type="match status" value="1"/>
</dbReference>
<comment type="similarity">
    <text evidence="4">Belongs to the SIMIBI class G3E GTPase family. ZNG1 subfamily.</text>
</comment>
<keyword evidence="1" id="KW-0547">Nucleotide-binding</keyword>
<evidence type="ECO:0000256" key="4">
    <source>
        <dbReference type="ARBA" id="ARBA00034320"/>
    </source>
</evidence>
<evidence type="ECO:0000256" key="1">
    <source>
        <dbReference type="ARBA" id="ARBA00022741"/>
    </source>
</evidence>